<reference evidence="2" key="1">
    <citation type="journal article" date="2014" name="Nat. Genet.">
        <title>Genome and transcriptome of the porcine whipworm Trichuris suis.</title>
        <authorList>
            <person name="Jex A.R."/>
            <person name="Nejsum P."/>
            <person name="Schwarz E.M."/>
            <person name="Hu L."/>
            <person name="Young N.D."/>
            <person name="Hall R.S."/>
            <person name="Korhonen P.K."/>
            <person name="Liao S."/>
            <person name="Thamsborg S."/>
            <person name="Xia J."/>
            <person name="Xu P."/>
            <person name="Wang S."/>
            <person name="Scheerlinck J.P."/>
            <person name="Hofmann A."/>
            <person name="Sternberg P.W."/>
            <person name="Wang J."/>
            <person name="Gasser R.B."/>
        </authorList>
    </citation>
    <scope>NUCLEOTIDE SEQUENCE [LARGE SCALE GENOMIC DNA]</scope>
    <source>
        <strain evidence="2">DCEP-RM93F</strain>
    </source>
</reference>
<dbReference type="EMBL" id="KL367480">
    <property type="protein sequence ID" value="KFD71798.1"/>
    <property type="molecule type" value="Genomic_DNA"/>
</dbReference>
<organism evidence="2">
    <name type="scientific">Trichuris suis</name>
    <name type="common">pig whipworm</name>
    <dbReference type="NCBI Taxonomy" id="68888"/>
    <lineage>
        <taxon>Eukaryota</taxon>
        <taxon>Metazoa</taxon>
        <taxon>Ecdysozoa</taxon>
        <taxon>Nematoda</taxon>
        <taxon>Enoplea</taxon>
        <taxon>Dorylaimia</taxon>
        <taxon>Trichinellida</taxon>
        <taxon>Trichuridae</taxon>
        <taxon>Trichuris</taxon>
    </lineage>
</organism>
<dbReference type="InterPro" id="IPR011993">
    <property type="entry name" value="PH-like_dom_sf"/>
</dbReference>
<dbReference type="SMART" id="SM00233">
    <property type="entry name" value="PH"/>
    <property type="match status" value="1"/>
</dbReference>
<dbReference type="AlphaFoldDB" id="A0A085NQQ2"/>
<dbReference type="Pfam" id="PF00169">
    <property type="entry name" value="PH"/>
    <property type="match status" value="1"/>
</dbReference>
<gene>
    <name evidence="2" type="ORF">M514_05635</name>
</gene>
<dbReference type="GO" id="GO:0005826">
    <property type="term" value="C:actomyosin contractile ring"/>
    <property type="evidence" value="ECO:0007669"/>
    <property type="project" value="TreeGrafter"/>
</dbReference>
<dbReference type="GO" id="GO:0031106">
    <property type="term" value="P:septin ring organization"/>
    <property type="evidence" value="ECO:0007669"/>
    <property type="project" value="TreeGrafter"/>
</dbReference>
<dbReference type="PANTHER" id="PTHR21538:SF24">
    <property type="entry name" value="PH DOMAIN-CONTAINING PROTEIN"/>
    <property type="match status" value="1"/>
</dbReference>
<dbReference type="InterPro" id="IPR012966">
    <property type="entry name" value="AHD"/>
</dbReference>
<dbReference type="GO" id="GO:0000281">
    <property type="term" value="P:mitotic cytokinesis"/>
    <property type="evidence" value="ECO:0007669"/>
    <property type="project" value="TreeGrafter"/>
</dbReference>
<proteinExistence type="predicted"/>
<accession>A0A085NQQ2</accession>
<dbReference type="Gene3D" id="2.30.29.30">
    <property type="entry name" value="Pleckstrin-homology domain (PH domain)/Phosphotyrosine-binding domain (PTB)"/>
    <property type="match status" value="1"/>
</dbReference>
<dbReference type="PANTHER" id="PTHR21538">
    <property type="entry name" value="ANILLIN/RHOTEKIN RTKN"/>
    <property type="match status" value="1"/>
</dbReference>
<protein>
    <recommendedName>
        <fullName evidence="1">PH domain-containing protein</fullName>
    </recommendedName>
</protein>
<dbReference type="InterPro" id="IPR001849">
    <property type="entry name" value="PH_domain"/>
</dbReference>
<evidence type="ECO:0000313" key="2">
    <source>
        <dbReference type="EMBL" id="KFD71798.1"/>
    </source>
</evidence>
<dbReference type="PROSITE" id="PS50003">
    <property type="entry name" value="PH_DOMAIN"/>
    <property type="match status" value="1"/>
</dbReference>
<dbReference type="InterPro" id="IPR051364">
    <property type="entry name" value="Cytokinesis/Rho-signaling"/>
</dbReference>
<dbReference type="SUPFAM" id="SSF50729">
    <property type="entry name" value="PH domain-like"/>
    <property type="match status" value="1"/>
</dbReference>
<dbReference type="Pfam" id="PF08174">
    <property type="entry name" value="Anillin"/>
    <property type="match status" value="1"/>
</dbReference>
<dbReference type="Proteomes" id="UP000030758">
    <property type="component" value="Unassembled WGS sequence"/>
</dbReference>
<name>A0A085NQQ2_9BILA</name>
<dbReference type="GO" id="GO:0000915">
    <property type="term" value="P:actomyosin contractile ring assembly"/>
    <property type="evidence" value="ECO:0007669"/>
    <property type="project" value="TreeGrafter"/>
</dbReference>
<evidence type="ECO:0000259" key="1">
    <source>
        <dbReference type="PROSITE" id="PS50003"/>
    </source>
</evidence>
<feature type="domain" description="PH" evidence="1">
    <location>
        <begin position="651"/>
        <end position="759"/>
    </location>
</feature>
<sequence>MTNQARKSVLTDDKLRNNLDNCSFQTFSTEEPALDEHYRVRSHLPQLFSYSRFQKHLEANRDNRRVGIRTSKCCLKTSINTNERANSVRRFSDDIQTEPLGIEPYEAEATNFGSSSEFISKIELPVAKRPISKWSSALNFTEIDDGIPIHSGSCFKPLMKVPCNEAGELYCTFSNFYSGRIQLSDRAKGTESEENKYKIEGATKKHCPMPSYSADWPNFENLTDKLYYGESIPLYLSAAGNEVISKRASLDLGKFTGSPFEESAVKVPQNPTQDSDGYCSELQSRRLSCFSSGFTQNPPRSTVFGTVGLMQGMNQSALDVPHFVFRRTESGILPTESSSIVDRPKEKLRDEANTANDKFSSDVPLREARLNFPSSPDSPARGHAERGCLNPILNDAVYARVEMETKLMRLNALKEVRYRDMIRSYQSLSTRLHEFHILCLNGLTENIAARAMALIAGERYRCVNEEIRRLYNLLRGPIDAVCKKCLGTLDLWNIVIPLNPLNDITKTVREWKKYAFICVMKYQETVAWSEVIYVEQKLFNKRLEFQAKLSIPNLSPDHVVQFSLYVMSIKEACSSSRSSMKEVIMKLLTPRPYQKDNTFPWNTDLQLAAVCRISLACANKRQFVFDMVNLPSVIQGSFFASIRYSCSDLNVFEISSHLKFLQQENGVDTWISYWCALKDGDILLWPSREDAIKEPVKVLQLKYCSSKRVEKAICVGLSECSAMLLVFNSNTSSTSKIIFQADSSSERKLWQQGIEHVLTCLDIWHMKHEMTKL</sequence>